<evidence type="ECO:0000256" key="1">
    <source>
        <dbReference type="SAM" id="Phobius"/>
    </source>
</evidence>
<sequence>MPEPITTSSVSTFAFIGAVLVGLFPGVDAGVALAAFAGAVLFVGTSAELGLWSKLLYLVVSLIAGCLAASFAASLLGVVLLGLVNVDRPVGALIAAASAVRLLLWLIRRSDDPSAWLDLLRGRKQ</sequence>
<gene>
    <name evidence="2" type="ORF">N8I74_06845</name>
</gene>
<feature type="transmembrane region" description="Helical" evidence="1">
    <location>
        <begin position="55"/>
        <end position="84"/>
    </location>
</feature>
<dbReference type="InterPro" id="IPR032637">
    <property type="entry name" value="Phage_holin-like"/>
</dbReference>
<organism evidence="2 3">
    <name type="scientific">Chitiniphilus purpureus</name>
    <dbReference type="NCBI Taxonomy" id="2981137"/>
    <lineage>
        <taxon>Bacteria</taxon>
        <taxon>Pseudomonadati</taxon>
        <taxon>Pseudomonadota</taxon>
        <taxon>Betaproteobacteria</taxon>
        <taxon>Neisseriales</taxon>
        <taxon>Chitinibacteraceae</taxon>
        <taxon>Chitiniphilus</taxon>
    </lineage>
</organism>
<reference evidence="2" key="1">
    <citation type="submission" date="2022-10" db="EMBL/GenBank/DDBJ databases">
        <title>Chitiniphilus purpureus sp. nov., a novel chitin-degrading bacterium isolated from crawfish pond sediment.</title>
        <authorList>
            <person name="Li K."/>
        </authorList>
    </citation>
    <scope>NUCLEOTIDE SEQUENCE</scope>
    <source>
        <strain evidence="2">CD1</strain>
    </source>
</reference>
<dbReference type="Pfam" id="PF16931">
    <property type="entry name" value="Phage_holin_8"/>
    <property type="match status" value="1"/>
</dbReference>
<keyword evidence="1" id="KW-0812">Transmembrane</keyword>
<protein>
    <submittedName>
        <fullName evidence="2">Phage holin family protein</fullName>
    </submittedName>
</protein>
<keyword evidence="1" id="KW-0472">Membrane</keyword>
<keyword evidence="3" id="KW-1185">Reference proteome</keyword>
<feature type="transmembrane region" description="Helical" evidence="1">
    <location>
        <begin position="12"/>
        <end position="43"/>
    </location>
</feature>
<accession>A0ABY6DQT4</accession>
<proteinExistence type="predicted"/>
<dbReference type="Proteomes" id="UP001061302">
    <property type="component" value="Chromosome"/>
</dbReference>
<name>A0ABY6DQT4_9NEIS</name>
<evidence type="ECO:0000313" key="3">
    <source>
        <dbReference type="Proteomes" id="UP001061302"/>
    </source>
</evidence>
<dbReference type="EMBL" id="CP106753">
    <property type="protein sequence ID" value="UXY16734.1"/>
    <property type="molecule type" value="Genomic_DNA"/>
</dbReference>
<feature type="transmembrane region" description="Helical" evidence="1">
    <location>
        <begin position="90"/>
        <end position="107"/>
    </location>
</feature>
<evidence type="ECO:0000313" key="2">
    <source>
        <dbReference type="EMBL" id="UXY16734.1"/>
    </source>
</evidence>
<keyword evidence="1" id="KW-1133">Transmembrane helix</keyword>
<dbReference type="RefSeq" id="WP_263126124.1">
    <property type="nucleotide sequence ID" value="NZ_CP106753.1"/>
</dbReference>